<keyword evidence="2" id="KW-0472">Membrane</keyword>
<gene>
    <name evidence="3" type="ORF">EBB54_24395</name>
</gene>
<reference evidence="3" key="1">
    <citation type="submission" date="2018-10" db="EMBL/GenBank/DDBJ databases">
        <title>Schaedlerella arabinophila gen. nov. sp. nov., isolated from the mouse intestinal tract and comparative analysis with the genome of the closely related altered Schaedler flora strain ASF502.</title>
        <authorList>
            <person name="Miyake S."/>
            <person name="Soh M."/>
            <person name="Seedorf H."/>
        </authorList>
    </citation>
    <scope>NUCLEOTIDE SEQUENCE [LARGE SCALE GENOMIC DNA]</scope>
    <source>
        <strain evidence="3">DSM 106076</strain>
    </source>
</reference>
<evidence type="ECO:0000313" key="3">
    <source>
        <dbReference type="EMBL" id="RRK34125.1"/>
    </source>
</evidence>
<name>A0A426DMY0_9FIRM</name>
<dbReference type="RefSeq" id="WP_125129287.1">
    <property type="nucleotide sequence ID" value="NZ_RHJS01000002.1"/>
</dbReference>
<feature type="transmembrane region" description="Helical" evidence="2">
    <location>
        <begin position="93"/>
        <end position="113"/>
    </location>
</feature>
<keyword evidence="2" id="KW-1133">Transmembrane helix</keyword>
<feature type="region of interest" description="Disordered" evidence="1">
    <location>
        <begin position="141"/>
        <end position="211"/>
    </location>
</feature>
<dbReference type="Gene3D" id="2.60.40.1630">
    <property type="entry name" value="bacillus anthracis domain"/>
    <property type="match status" value="1"/>
</dbReference>
<feature type="compositionally biased region" description="Basic and acidic residues" evidence="1">
    <location>
        <begin position="157"/>
        <end position="171"/>
    </location>
</feature>
<sequence length="497" mass="56097">MSDFRRIHFGKKGKIEEQIRAQIQKDAKIPDQVYKSAENAYRMILEGAVRQERLEEKANAEHVSKSLSTVCRRTGEDALHDNRKKVSPLLHRLAYGMAAVLAVCVLAGAAFPMQVRALPVVGSIFERIQKAVGYENLSEYAKPLTGDGEPDEADSDAEGHKNTRTKDRAEPDAENVPGAGTKNRTEPDAENVPGAGTKDRTDSATQGYTQTNGDMTVSVSEVYADPEVIYLSMMFKSREPFPKSFYYSGGDEKIDGKVAMTLYANKKYSFMKDVDMEFWCGRNIETIVEGLMVNENTYEFLWRIDLANDLGQYRRNVDKDAAVPEEFSLDIEIDQIDSLRSMEKSYFGPWNFKIPVQVDDSSRETMEVHETGETGAGLISVEKTPFEITTRAVKPTKAGYKVVVLDAKGNKLPNVLQNEFWSDQAADEMREKWRIEGHDVSSVEVFVLGKDFYENVYSTGIWSRADWEGNEKKPKEEKLGTLLKQYAEYHKVIRFGS</sequence>
<dbReference type="EMBL" id="RHJS01000002">
    <property type="protein sequence ID" value="RRK34125.1"/>
    <property type="molecule type" value="Genomic_DNA"/>
</dbReference>
<accession>A0A426DMY0</accession>
<protein>
    <submittedName>
        <fullName evidence="3">DUF4179 domain-containing protein</fullName>
    </submittedName>
</protein>
<keyword evidence="2" id="KW-0812">Transmembrane</keyword>
<organism evidence="3 4">
    <name type="scientific">Schaedlerella arabinosiphila</name>
    <dbReference type="NCBI Taxonomy" id="2044587"/>
    <lineage>
        <taxon>Bacteria</taxon>
        <taxon>Bacillati</taxon>
        <taxon>Bacillota</taxon>
        <taxon>Clostridia</taxon>
        <taxon>Lachnospirales</taxon>
        <taxon>Lachnospiraceae</taxon>
        <taxon>Schaedlerella</taxon>
    </lineage>
</organism>
<evidence type="ECO:0000313" key="4">
    <source>
        <dbReference type="Proteomes" id="UP000274920"/>
    </source>
</evidence>
<dbReference type="Proteomes" id="UP000274920">
    <property type="component" value="Unassembled WGS sequence"/>
</dbReference>
<evidence type="ECO:0000256" key="2">
    <source>
        <dbReference type="SAM" id="Phobius"/>
    </source>
</evidence>
<evidence type="ECO:0000256" key="1">
    <source>
        <dbReference type="SAM" id="MobiDB-lite"/>
    </source>
</evidence>
<comment type="caution">
    <text evidence="3">The sequence shown here is derived from an EMBL/GenBank/DDBJ whole genome shotgun (WGS) entry which is preliminary data.</text>
</comment>
<proteinExistence type="predicted"/>
<keyword evidence="4" id="KW-1185">Reference proteome</keyword>
<dbReference type="AlphaFoldDB" id="A0A426DMY0"/>